<comment type="caution">
    <text evidence="1">The sequence shown here is derived from an EMBL/GenBank/DDBJ whole genome shotgun (WGS) entry which is preliminary data.</text>
</comment>
<dbReference type="Gene3D" id="3.30.420.10">
    <property type="entry name" value="Ribonuclease H-like superfamily/Ribonuclease H"/>
    <property type="match status" value="1"/>
</dbReference>
<keyword evidence="2" id="KW-1185">Reference proteome</keyword>
<dbReference type="Proteomes" id="UP001454036">
    <property type="component" value="Unassembled WGS sequence"/>
</dbReference>
<dbReference type="AlphaFoldDB" id="A0AAV3P2J3"/>
<dbReference type="InterPro" id="IPR036397">
    <property type="entry name" value="RNaseH_sf"/>
</dbReference>
<evidence type="ECO:0000313" key="2">
    <source>
        <dbReference type="Proteomes" id="UP001454036"/>
    </source>
</evidence>
<dbReference type="EMBL" id="BAABME010000712">
    <property type="protein sequence ID" value="GAA0144906.1"/>
    <property type="molecule type" value="Genomic_DNA"/>
</dbReference>
<evidence type="ECO:0000313" key="1">
    <source>
        <dbReference type="EMBL" id="GAA0144906.1"/>
    </source>
</evidence>
<sequence length="260" mass="29312">MEPPALAIPVQGKLLILHVVAHEQLVGALLAQENEEGNGNSLLKLKHYFQAHMVQLIPKVNPIKYVMSKPVLSDRLAIWTYAIDGLDLYQKRSQKEEQTSKCFSKSSLITRGSKERSQGGSMREHEYEKEERIVVVLHQKLQMVGGNLSLITYSMGSFPMILARKLTFVEELPAFCATMRPYSEVRGQTTLPDQTDGILLANHDERLHGSEQLHPTTTSWPFDTWRLHMVGPLPQSSGGLVYILAGMDYFSKWAEAVPLR</sequence>
<dbReference type="GO" id="GO:0003676">
    <property type="term" value="F:nucleic acid binding"/>
    <property type="evidence" value="ECO:0007669"/>
    <property type="project" value="InterPro"/>
</dbReference>
<proteinExistence type="predicted"/>
<accession>A0AAV3P2J3</accession>
<dbReference type="InterPro" id="IPR012337">
    <property type="entry name" value="RNaseH-like_sf"/>
</dbReference>
<dbReference type="SUPFAM" id="SSF53098">
    <property type="entry name" value="Ribonuclease H-like"/>
    <property type="match status" value="1"/>
</dbReference>
<name>A0AAV3P2J3_LITER</name>
<reference evidence="1 2" key="1">
    <citation type="submission" date="2024-01" db="EMBL/GenBank/DDBJ databases">
        <title>The complete chloroplast genome sequence of Lithospermum erythrorhizon: insights into the phylogenetic relationship among Boraginaceae species and the maternal lineages of purple gromwells.</title>
        <authorList>
            <person name="Okada T."/>
            <person name="Watanabe K."/>
        </authorList>
    </citation>
    <scope>NUCLEOTIDE SEQUENCE [LARGE SCALE GENOMIC DNA]</scope>
</reference>
<organism evidence="1 2">
    <name type="scientific">Lithospermum erythrorhizon</name>
    <name type="common">Purple gromwell</name>
    <name type="synonym">Lithospermum officinale var. erythrorhizon</name>
    <dbReference type="NCBI Taxonomy" id="34254"/>
    <lineage>
        <taxon>Eukaryota</taxon>
        <taxon>Viridiplantae</taxon>
        <taxon>Streptophyta</taxon>
        <taxon>Embryophyta</taxon>
        <taxon>Tracheophyta</taxon>
        <taxon>Spermatophyta</taxon>
        <taxon>Magnoliopsida</taxon>
        <taxon>eudicotyledons</taxon>
        <taxon>Gunneridae</taxon>
        <taxon>Pentapetalae</taxon>
        <taxon>asterids</taxon>
        <taxon>lamiids</taxon>
        <taxon>Boraginales</taxon>
        <taxon>Boraginaceae</taxon>
        <taxon>Boraginoideae</taxon>
        <taxon>Lithospermeae</taxon>
        <taxon>Lithospermum</taxon>
    </lineage>
</organism>
<gene>
    <name evidence="1" type="ORF">LIER_05227</name>
</gene>
<protein>
    <submittedName>
        <fullName evidence="1">Uncharacterized protein</fullName>
    </submittedName>
</protein>